<accession>A0A1L7VX00</accession>
<dbReference type="GeneID" id="42059577"/>
<dbReference type="Pfam" id="PF00172">
    <property type="entry name" value="Zn_clus"/>
    <property type="match status" value="1"/>
</dbReference>
<feature type="domain" description="Zn(2)-C6 fungal-type" evidence="3">
    <location>
        <begin position="20"/>
        <end position="48"/>
    </location>
</feature>
<comment type="caution">
    <text evidence="4">The sequence shown here is derived from an EMBL/GenBank/DDBJ whole genome shotgun (WGS) entry which is preliminary data.</text>
</comment>
<dbReference type="SUPFAM" id="SSF57701">
    <property type="entry name" value="Zn2/Cys6 DNA-binding domain"/>
    <property type="match status" value="1"/>
</dbReference>
<dbReference type="Pfam" id="PF11951">
    <property type="entry name" value="Fungal_trans_2"/>
    <property type="match status" value="1"/>
</dbReference>
<dbReference type="GO" id="GO:0008270">
    <property type="term" value="F:zinc ion binding"/>
    <property type="evidence" value="ECO:0007669"/>
    <property type="project" value="InterPro"/>
</dbReference>
<dbReference type="CDD" id="cd00067">
    <property type="entry name" value="GAL4"/>
    <property type="match status" value="1"/>
</dbReference>
<dbReference type="Proteomes" id="UP000183971">
    <property type="component" value="Unassembled WGS sequence"/>
</dbReference>
<organism evidence="4 5">
    <name type="scientific">Fusarium proliferatum (strain ET1)</name>
    <name type="common">Orchid endophyte fungus</name>
    <dbReference type="NCBI Taxonomy" id="1227346"/>
    <lineage>
        <taxon>Eukaryota</taxon>
        <taxon>Fungi</taxon>
        <taxon>Dikarya</taxon>
        <taxon>Ascomycota</taxon>
        <taxon>Pezizomycotina</taxon>
        <taxon>Sordariomycetes</taxon>
        <taxon>Hypocreomycetidae</taxon>
        <taxon>Hypocreales</taxon>
        <taxon>Nectriaceae</taxon>
        <taxon>Fusarium</taxon>
        <taxon>Fusarium fujikuroi species complex</taxon>
    </lineage>
</organism>
<dbReference type="PANTHER" id="PTHR37534">
    <property type="entry name" value="TRANSCRIPTIONAL ACTIVATOR PROTEIN UGA3"/>
    <property type="match status" value="1"/>
</dbReference>
<dbReference type="AlphaFoldDB" id="A0A1L7VX00"/>
<dbReference type="Gene3D" id="4.10.240.10">
    <property type="entry name" value="Zn(2)-C6 fungal-type DNA-binding domain"/>
    <property type="match status" value="1"/>
</dbReference>
<evidence type="ECO:0000256" key="1">
    <source>
        <dbReference type="ARBA" id="ARBA00004123"/>
    </source>
</evidence>
<dbReference type="GO" id="GO:0000976">
    <property type="term" value="F:transcription cis-regulatory region binding"/>
    <property type="evidence" value="ECO:0007669"/>
    <property type="project" value="TreeGrafter"/>
</dbReference>
<dbReference type="RefSeq" id="XP_031085501.1">
    <property type="nucleotide sequence ID" value="XM_031219776.1"/>
</dbReference>
<dbReference type="PROSITE" id="PS50048">
    <property type="entry name" value="ZN2_CY6_FUNGAL_2"/>
    <property type="match status" value="1"/>
</dbReference>
<dbReference type="SMART" id="SM00066">
    <property type="entry name" value="GAL4"/>
    <property type="match status" value="1"/>
</dbReference>
<dbReference type="EMBL" id="FJOF01000008">
    <property type="protein sequence ID" value="CZR44967.1"/>
    <property type="molecule type" value="Genomic_DNA"/>
</dbReference>
<gene>
    <name evidence="4" type="ORF">FPRO_14719</name>
</gene>
<dbReference type="PANTHER" id="PTHR37534:SF49">
    <property type="entry name" value="LYSINE BIOSYNTHESIS REGULATORY PROTEIN LYS14"/>
    <property type="match status" value="1"/>
</dbReference>
<keyword evidence="5" id="KW-1185">Reference proteome</keyword>
<protein>
    <recommendedName>
        <fullName evidence="3">Zn(2)-C6 fungal-type domain-containing protein</fullName>
    </recommendedName>
</protein>
<dbReference type="GO" id="GO:0005634">
    <property type="term" value="C:nucleus"/>
    <property type="evidence" value="ECO:0007669"/>
    <property type="project" value="UniProtKB-SubCell"/>
</dbReference>
<proteinExistence type="predicted"/>
<dbReference type="InterPro" id="IPR001138">
    <property type="entry name" value="Zn2Cys6_DnaBD"/>
</dbReference>
<evidence type="ECO:0000313" key="4">
    <source>
        <dbReference type="EMBL" id="CZR44967.1"/>
    </source>
</evidence>
<name>A0A1L7VX00_FUSPR</name>
<comment type="subcellular location">
    <subcellularLocation>
        <location evidence="1">Nucleus</location>
    </subcellularLocation>
</comment>
<dbReference type="VEuPathDB" id="FungiDB:FPRO_14719"/>
<dbReference type="GO" id="GO:0045944">
    <property type="term" value="P:positive regulation of transcription by RNA polymerase II"/>
    <property type="evidence" value="ECO:0007669"/>
    <property type="project" value="TreeGrafter"/>
</dbReference>
<evidence type="ECO:0000313" key="5">
    <source>
        <dbReference type="Proteomes" id="UP000183971"/>
    </source>
</evidence>
<dbReference type="PROSITE" id="PS00463">
    <property type="entry name" value="ZN2_CY6_FUNGAL_1"/>
    <property type="match status" value="1"/>
</dbReference>
<evidence type="ECO:0000259" key="3">
    <source>
        <dbReference type="PROSITE" id="PS50048"/>
    </source>
</evidence>
<dbReference type="InterPro" id="IPR036864">
    <property type="entry name" value="Zn2-C6_fun-type_DNA-bd_sf"/>
</dbReference>
<reference evidence="5" key="1">
    <citation type="journal article" date="2016" name="Genome Biol. Evol.">
        <title>Comparative 'omics' of the Fusarium fujikuroi species complex highlights differences in genetic potential and metabolite synthesis.</title>
        <authorList>
            <person name="Niehaus E.-M."/>
            <person name="Muensterkoetter M."/>
            <person name="Proctor R.H."/>
            <person name="Brown D.W."/>
            <person name="Sharon A."/>
            <person name="Idan Y."/>
            <person name="Oren-Young L."/>
            <person name="Sieber C.M."/>
            <person name="Novak O."/>
            <person name="Pencik A."/>
            <person name="Tarkowska D."/>
            <person name="Hromadova K."/>
            <person name="Freeman S."/>
            <person name="Maymon M."/>
            <person name="Elazar M."/>
            <person name="Youssef S.A."/>
            <person name="El-Shabrawy E.S.M."/>
            <person name="Shalaby A.B.A."/>
            <person name="Houterman P."/>
            <person name="Brock N.L."/>
            <person name="Burkhardt I."/>
            <person name="Tsavkelova E.A."/>
            <person name="Dickschat J.S."/>
            <person name="Galuszka P."/>
            <person name="Gueldener U."/>
            <person name="Tudzynski B."/>
        </authorList>
    </citation>
    <scope>NUCLEOTIDE SEQUENCE [LARGE SCALE GENOMIC DNA]</scope>
    <source>
        <strain evidence="5">ET1</strain>
    </source>
</reference>
<sequence>MYRPAPPRPKKTRICRSRDGCYTCRRKHRKCDLTKPSCSNCTRNGLDCEGYDLRLTWLPASLGTGHNPQRPKRKTSTEKVIPPPSISLNTATSVSYLDESDRWLDATIDDATTVDDTQLQQLLANAVNNPQFSRGFLLLDHEAYLLSHFNRCVHGQLMHLMGDWLTELLYHPYLQPALIAISASNLFQEYIFRRDPTLASRNIKGRKIDALTQSCYRLAINYYNHAIRTISDTTSNGNKSPQLNLASTLLLVLFESQSGSVHGSFVHMDGADAIVISSLKQLCQTSTGRLLLKSWADMRARKNRQKLAFRPLEVEFSRASDPRHRVLMSHALQFSSFIAPALTNAISMRDRLVLQVCVACEGIDEGLVLSHFRQWYSHAFDFKYSEELSSEAGCAVTMKELMSGLDATKQALREWHSSLDESRLPVSQASLHPALDQSFEDRLVLVEDITPLQFQTPEAAFDYLRYAVSLVITSPQVLGMYVLATRPRAPKTQVPAVIAHLLSVIEGLNSAELIRYDVYDSGPLWVLVTLALCVPESHIVSWILETILPRYEKYAHRGSVLITFINVKDMLLCIQSQLQKGILPLLCSSSSVITEDLISSPIARFGQKFAIVGRNTLGSFSRIVVSA</sequence>
<dbReference type="GO" id="GO:0000981">
    <property type="term" value="F:DNA-binding transcription factor activity, RNA polymerase II-specific"/>
    <property type="evidence" value="ECO:0007669"/>
    <property type="project" value="InterPro"/>
</dbReference>
<evidence type="ECO:0000256" key="2">
    <source>
        <dbReference type="ARBA" id="ARBA00023242"/>
    </source>
</evidence>
<keyword evidence="2" id="KW-0539">Nucleus</keyword>
<dbReference type="InterPro" id="IPR021858">
    <property type="entry name" value="Fun_TF"/>
</dbReference>